<dbReference type="OrthoDB" id="1441420at2"/>
<comment type="caution">
    <text evidence="1">The sequence shown here is derived from an EMBL/GenBank/DDBJ whole genome shotgun (WGS) entry which is preliminary data.</text>
</comment>
<organism evidence="1 2">
    <name type="scientific">Larkinella knui</name>
    <dbReference type="NCBI Taxonomy" id="2025310"/>
    <lineage>
        <taxon>Bacteria</taxon>
        <taxon>Pseudomonadati</taxon>
        <taxon>Bacteroidota</taxon>
        <taxon>Cytophagia</taxon>
        <taxon>Cytophagales</taxon>
        <taxon>Spirosomataceae</taxon>
        <taxon>Larkinella</taxon>
    </lineage>
</organism>
<proteinExistence type="predicted"/>
<gene>
    <name evidence="1" type="ORF">EHT87_05455</name>
</gene>
<dbReference type="EMBL" id="RQJP01000001">
    <property type="protein sequence ID" value="RRB17727.1"/>
    <property type="molecule type" value="Genomic_DNA"/>
</dbReference>
<reference evidence="1 2" key="1">
    <citation type="submission" date="2018-11" db="EMBL/GenBank/DDBJ databases">
        <authorList>
            <person name="Zhou Z."/>
            <person name="Wang G."/>
        </authorList>
    </citation>
    <scope>NUCLEOTIDE SEQUENCE [LARGE SCALE GENOMIC DNA]</scope>
    <source>
        <strain evidence="1 2">KCTC42998</strain>
    </source>
</reference>
<name>A0A3P1CWE0_9BACT</name>
<sequence>MANIRKEITQYEVNTAIRRVGSPVSTILERVIILRTAPEFHGLNMTVTLAFSTSFSGTFSSAVAGYYGGATTLNQQVGIWLPLAEFQYYYDILRNENPVFFEFEYNSANPLLYYITNFKLTTGLEPTGEGAESSTARALAELETADAA</sequence>
<evidence type="ECO:0000313" key="1">
    <source>
        <dbReference type="EMBL" id="RRB17727.1"/>
    </source>
</evidence>
<dbReference type="AlphaFoldDB" id="A0A3P1CWE0"/>
<evidence type="ECO:0000313" key="2">
    <source>
        <dbReference type="Proteomes" id="UP000274271"/>
    </source>
</evidence>
<keyword evidence="2" id="KW-1185">Reference proteome</keyword>
<accession>A0A3P1CWE0</accession>
<protein>
    <submittedName>
        <fullName evidence="1">Uncharacterized protein</fullName>
    </submittedName>
</protein>
<dbReference type="Proteomes" id="UP000274271">
    <property type="component" value="Unassembled WGS sequence"/>
</dbReference>
<dbReference type="RefSeq" id="WP_124904621.1">
    <property type="nucleotide sequence ID" value="NZ_RQJP01000001.1"/>
</dbReference>